<dbReference type="Pfam" id="PF00958">
    <property type="entry name" value="GMP_synt_C"/>
    <property type="match status" value="1"/>
</dbReference>
<dbReference type="PANTHER" id="PTHR11922">
    <property type="entry name" value="GMP SYNTHASE-RELATED"/>
    <property type="match status" value="1"/>
</dbReference>
<evidence type="ECO:0000256" key="3">
    <source>
        <dbReference type="ARBA" id="ARBA00022598"/>
    </source>
</evidence>
<keyword evidence="9" id="KW-0315">Glutamine amidotransferase</keyword>
<keyword evidence="3" id="KW-0436">Ligase</keyword>
<dbReference type="SUPFAM" id="SSF52402">
    <property type="entry name" value="Adenine nucleotide alpha hydrolases-like"/>
    <property type="match status" value="1"/>
</dbReference>
<sequence>MEPLRDLYKDEVRKLADELGLPKAIARRQPFPGPGLAVRIMGEVTGEKAETVRRADHIVTEELEGAGIAEGLWQYFAVITGTRAVGVKGDARAYGDVIALRALESRDAMTAKFAELPWQLVRRISTRITNEVPGVTRVVYDVTDKPPGTIEWE</sequence>
<evidence type="ECO:0000256" key="7">
    <source>
        <dbReference type="ARBA" id="ARBA00022840"/>
    </source>
</evidence>
<comment type="pathway">
    <text evidence="1">Purine metabolism; GMP biosynthesis; GMP from XMP (L-Gln route): step 1/1.</text>
</comment>
<keyword evidence="6" id="KW-0658">Purine biosynthesis</keyword>
<proteinExistence type="predicted"/>
<reference evidence="9" key="1">
    <citation type="submission" date="2013-08" db="EMBL/GenBank/DDBJ databases">
        <authorList>
            <person name="Mendez C."/>
            <person name="Richter M."/>
            <person name="Ferrer M."/>
            <person name="Sanchez J."/>
        </authorList>
    </citation>
    <scope>NUCLEOTIDE SEQUENCE</scope>
</reference>
<evidence type="ECO:0000256" key="2">
    <source>
        <dbReference type="ARBA" id="ARBA00012746"/>
    </source>
</evidence>
<keyword evidence="5" id="KW-0332">GMP biosynthesis</keyword>
<dbReference type="SUPFAM" id="SSF54810">
    <property type="entry name" value="GMP synthetase C-terminal dimerisation domain"/>
    <property type="match status" value="1"/>
</dbReference>
<evidence type="ECO:0000256" key="5">
    <source>
        <dbReference type="ARBA" id="ARBA00022749"/>
    </source>
</evidence>
<evidence type="ECO:0000259" key="8">
    <source>
        <dbReference type="PROSITE" id="PS51553"/>
    </source>
</evidence>
<dbReference type="GO" id="GO:0005524">
    <property type="term" value="F:ATP binding"/>
    <property type="evidence" value="ECO:0007669"/>
    <property type="project" value="UniProtKB-KW"/>
</dbReference>
<dbReference type="GO" id="GO:0005829">
    <property type="term" value="C:cytosol"/>
    <property type="evidence" value="ECO:0007669"/>
    <property type="project" value="TreeGrafter"/>
</dbReference>
<name>T0ZPR2_9ZZZZ</name>
<accession>T0ZPR2</accession>
<gene>
    <name evidence="9" type="ORF">B1B_12611</name>
</gene>
<dbReference type="PROSITE" id="PS51553">
    <property type="entry name" value="GMPS_ATP_PPASE"/>
    <property type="match status" value="1"/>
</dbReference>
<dbReference type="InterPro" id="IPR001674">
    <property type="entry name" value="GMP_synth_C"/>
</dbReference>
<keyword evidence="4" id="KW-0547">Nucleotide-binding</keyword>
<evidence type="ECO:0000256" key="1">
    <source>
        <dbReference type="ARBA" id="ARBA00005153"/>
    </source>
</evidence>
<dbReference type="Gene3D" id="3.40.50.620">
    <property type="entry name" value="HUPs"/>
    <property type="match status" value="1"/>
</dbReference>
<dbReference type="FunFam" id="3.30.300.10:FF:000002">
    <property type="entry name" value="GMP synthase [glutamine-hydrolyzing]"/>
    <property type="match status" value="1"/>
</dbReference>
<comment type="caution">
    <text evidence="9">The sequence shown here is derived from an EMBL/GenBank/DDBJ whole genome shotgun (WGS) entry which is preliminary data.</text>
</comment>
<reference evidence="9" key="2">
    <citation type="journal article" date="2014" name="ISME J.">
        <title>Microbial stratification in low pH oxic and suboxic macroscopic growths along an acid mine drainage.</title>
        <authorList>
            <person name="Mendez-Garcia C."/>
            <person name="Mesa V."/>
            <person name="Sprenger R.R."/>
            <person name="Richter M."/>
            <person name="Diez M.S."/>
            <person name="Solano J."/>
            <person name="Bargiela R."/>
            <person name="Golyshina O.V."/>
            <person name="Manteca A."/>
            <person name="Ramos J.L."/>
            <person name="Gallego J.R."/>
            <person name="Llorente I."/>
            <person name="Martins Dos Santos V.A."/>
            <person name="Jensen O.N."/>
            <person name="Pelaez A.I."/>
            <person name="Sanchez J."/>
            <person name="Ferrer M."/>
        </authorList>
    </citation>
    <scope>NUCLEOTIDE SEQUENCE</scope>
</reference>
<dbReference type="EMBL" id="AUZY01008269">
    <property type="protein sequence ID" value="EQD46492.1"/>
    <property type="molecule type" value="Genomic_DNA"/>
</dbReference>
<dbReference type="PANTHER" id="PTHR11922:SF2">
    <property type="entry name" value="GMP SYNTHASE [GLUTAMINE-HYDROLYZING]"/>
    <property type="match status" value="1"/>
</dbReference>
<dbReference type="InterPro" id="IPR014729">
    <property type="entry name" value="Rossmann-like_a/b/a_fold"/>
</dbReference>
<dbReference type="AlphaFoldDB" id="T0ZPR2"/>
<evidence type="ECO:0000313" key="9">
    <source>
        <dbReference type="EMBL" id="EQD46492.1"/>
    </source>
</evidence>
<keyword evidence="7" id="KW-0067">ATP-binding</keyword>
<dbReference type="GO" id="GO:0003921">
    <property type="term" value="F:GMP synthase activity"/>
    <property type="evidence" value="ECO:0007669"/>
    <property type="project" value="InterPro"/>
</dbReference>
<dbReference type="UniPathway" id="UPA00189">
    <property type="reaction ID" value="UER00296"/>
</dbReference>
<protein>
    <recommendedName>
        <fullName evidence="2">GMP synthase (glutamine-hydrolyzing)</fullName>
        <ecNumber evidence="2">6.3.5.2</ecNumber>
    </recommendedName>
</protein>
<evidence type="ECO:0000256" key="4">
    <source>
        <dbReference type="ARBA" id="ARBA00022741"/>
    </source>
</evidence>
<dbReference type="EC" id="6.3.5.2" evidence="2"/>
<dbReference type="InterPro" id="IPR025777">
    <property type="entry name" value="GMPS_ATP_PPase_dom"/>
</dbReference>
<keyword evidence="9" id="KW-0808">Transferase</keyword>
<evidence type="ECO:0000256" key="6">
    <source>
        <dbReference type="ARBA" id="ARBA00022755"/>
    </source>
</evidence>
<dbReference type="Gene3D" id="3.30.300.10">
    <property type="match status" value="1"/>
</dbReference>
<organism evidence="9">
    <name type="scientific">mine drainage metagenome</name>
    <dbReference type="NCBI Taxonomy" id="410659"/>
    <lineage>
        <taxon>unclassified sequences</taxon>
        <taxon>metagenomes</taxon>
        <taxon>ecological metagenomes</taxon>
    </lineage>
</organism>
<feature type="domain" description="GMPS ATP-PPase" evidence="8">
    <location>
        <begin position="1"/>
        <end position="28"/>
    </location>
</feature>
<dbReference type="GO" id="GO:0016740">
    <property type="term" value="F:transferase activity"/>
    <property type="evidence" value="ECO:0007669"/>
    <property type="project" value="UniProtKB-KW"/>
</dbReference>